<dbReference type="Gene3D" id="3.40.630.30">
    <property type="match status" value="1"/>
</dbReference>
<organism evidence="1 2">
    <name type="scientific">Halalkalibacter wakoensis JCM 9140</name>
    <dbReference type="NCBI Taxonomy" id="1236970"/>
    <lineage>
        <taxon>Bacteria</taxon>
        <taxon>Bacillati</taxon>
        <taxon>Bacillota</taxon>
        <taxon>Bacilli</taxon>
        <taxon>Bacillales</taxon>
        <taxon>Bacillaceae</taxon>
        <taxon>Halalkalibacter</taxon>
    </lineage>
</organism>
<keyword evidence="1" id="KW-0808">Transferase</keyword>
<reference evidence="1" key="1">
    <citation type="journal article" date="2014" name="Genome Announc.">
        <title>Draft Genome Sequences of Three Alkaliphilic Bacillus Strains, Bacillus wakoensis JCM 9140T, Bacillus akibai JCM 9157T, and Bacillus hemicellulosilyticus JCM 9152T.</title>
        <authorList>
            <person name="Yuki M."/>
            <person name="Oshima K."/>
            <person name="Suda W."/>
            <person name="Oshida Y."/>
            <person name="Kitamura K."/>
            <person name="Iida T."/>
            <person name="Hattori M."/>
            <person name="Ohkuma M."/>
        </authorList>
    </citation>
    <scope>NUCLEOTIDE SEQUENCE [LARGE SCALE GENOMIC DNA]</scope>
    <source>
        <strain evidence="1">JCM 9140</strain>
    </source>
</reference>
<protein>
    <submittedName>
        <fullName evidence="1">Phosphinothricin N-acetyltransferase</fullName>
    </submittedName>
</protein>
<evidence type="ECO:0000313" key="2">
    <source>
        <dbReference type="Proteomes" id="UP000018890"/>
    </source>
</evidence>
<evidence type="ECO:0000313" key="1">
    <source>
        <dbReference type="EMBL" id="GAE28512.1"/>
    </source>
</evidence>
<dbReference type="EMBL" id="BAUT01000116">
    <property type="protein sequence ID" value="GAE28512.1"/>
    <property type="molecule type" value="Genomic_DNA"/>
</dbReference>
<name>W4Q968_9BACI</name>
<dbReference type="InterPro" id="IPR016181">
    <property type="entry name" value="Acyl_CoA_acyltransferase"/>
</dbReference>
<dbReference type="GO" id="GO:0016740">
    <property type="term" value="F:transferase activity"/>
    <property type="evidence" value="ECO:0007669"/>
    <property type="project" value="UniProtKB-KW"/>
</dbReference>
<gene>
    <name evidence="1" type="ORF">JCM9140_4756</name>
</gene>
<dbReference type="Proteomes" id="UP000018890">
    <property type="component" value="Unassembled WGS sequence"/>
</dbReference>
<sequence length="64" mass="7387">MALNKVIEECPKLEIDTLLGFVFAHNEPSIQLFSSFDFEQWAFFPEVAKLDSEKRDLVILGKKI</sequence>
<dbReference type="AlphaFoldDB" id="W4Q968"/>
<dbReference type="SUPFAM" id="SSF55729">
    <property type="entry name" value="Acyl-CoA N-acyltransferases (Nat)"/>
    <property type="match status" value="1"/>
</dbReference>
<dbReference type="STRING" id="1236970.JCM9140_4756"/>
<comment type="caution">
    <text evidence="1">The sequence shown here is derived from an EMBL/GenBank/DDBJ whole genome shotgun (WGS) entry which is preliminary data.</text>
</comment>
<keyword evidence="2" id="KW-1185">Reference proteome</keyword>
<accession>W4Q968</accession>
<proteinExistence type="predicted"/>